<keyword evidence="5 7" id="KW-0067">ATP-binding</keyword>
<comment type="similarity">
    <text evidence="7">Belongs to the ubiquitin-conjugating enzyme family.</text>
</comment>
<dbReference type="SUPFAM" id="SSF54495">
    <property type="entry name" value="UBC-like"/>
    <property type="match status" value="1"/>
</dbReference>
<dbReference type="Gene3D" id="3.10.110.10">
    <property type="entry name" value="Ubiquitin Conjugating Enzyme"/>
    <property type="match status" value="1"/>
</dbReference>
<evidence type="ECO:0000256" key="6">
    <source>
        <dbReference type="PROSITE-ProRule" id="PRU10133"/>
    </source>
</evidence>
<dbReference type="Pfam" id="PF00179">
    <property type="entry name" value="UQ_con"/>
    <property type="match status" value="1"/>
</dbReference>
<dbReference type="Proteomes" id="UP000235388">
    <property type="component" value="Unassembled WGS sequence"/>
</dbReference>
<organism evidence="10 13">
    <name type="scientific">Puccinia coronata f. sp. avenae</name>
    <dbReference type="NCBI Taxonomy" id="200324"/>
    <lineage>
        <taxon>Eukaryota</taxon>
        <taxon>Fungi</taxon>
        <taxon>Dikarya</taxon>
        <taxon>Basidiomycota</taxon>
        <taxon>Pucciniomycotina</taxon>
        <taxon>Pucciniomycetes</taxon>
        <taxon>Pucciniales</taxon>
        <taxon>Pucciniaceae</taxon>
        <taxon>Puccinia</taxon>
    </lineage>
</organism>
<dbReference type="EC" id="2.3.2.23" evidence="1"/>
<dbReference type="OrthoDB" id="7851174at2759"/>
<dbReference type="PROSITE" id="PS00183">
    <property type="entry name" value="UBC_1"/>
    <property type="match status" value="1"/>
</dbReference>
<keyword evidence="12" id="KW-1185">Reference proteome</keyword>
<evidence type="ECO:0000256" key="5">
    <source>
        <dbReference type="ARBA" id="ARBA00022840"/>
    </source>
</evidence>
<feature type="domain" description="UBC core" evidence="9">
    <location>
        <begin position="8"/>
        <end position="156"/>
    </location>
</feature>
<proteinExistence type="inferred from homology"/>
<dbReference type="InterPro" id="IPR016135">
    <property type="entry name" value="UBQ-conjugating_enzyme/RWD"/>
</dbReference>
<dbReference type="GO" id="GO:0005524">
    <property type="term" value="F:ATP binding"/>
    <property type="evidence" value="ECO:0007669"/>
    <property type="project" value="UniProtKB-UniRule"/>
</dbReference>
<feature type="compositionally biased region" description="Polar residues" evidence="8">
    <location>
        <begin position="223"/>
        <end position="233"/>
    </location>
</feature>
<evidence type="ECO:0000256" key="3">
    <source>
        <dbReference type="ARBA" id="ARBA00022741"/>
    </source>
</evidence>
<evidence type="ECO:0000256" key="7">
    <source>
        <dbReference type="RuleBase" id="RU362109"/>
    </source>
</evidence>
<evidence type="ECO:0000259" key="9">
    <source>
        <dbReference type="PROSITE" id="PS50127"/>
    </source>
</evidence>
<dbReference type="FunFam" id="3.10.110.10:FF:000060">
    <property type="entry name" value="Ubiquitin conjugating enzyme (UbcB)"/>
    <property type="match status" value="1"/>
</dbReference>
<dbReference type="PROSITE" id="PS50127">
    <property type="entry name" value="UBC_2"/>
    <property type="match status" value="1"/>
</dbReference>
<evidence type="ECO:0000313" key="10">
    <source>
        <dbReference type="EMBL" id="PLW50171.1"/>
    </source>
</evidence>
<evidence type="ECO:0000313" key="12">
    <source>
        <dbReference type="Proteomes" id="UP000235388"/>
    </source>
</evidence>
<feature type="compositionally biased region" description="Acidic residues" evidence="8">
    <location>
        <begin position="190"/>
        <end position="199"/>
    </location>
</feature>
<keyword evidence="2" id="KW-0808">Transferase</keyword>
<feature type="compositionally biased region" description="Polar residues" evidence="8">
    <location>
        <begin position="205"/>
        <end position="215"/>
    </location>
</feature>
<feature type="region of interest" description="Disordered" evidence="8">
    <location>
        <begin position="153"/>
        <end position="280"/>
    </location>
</feature>
<gene>
    <name evidence="11" type="ORF">PCANC_05560</name>
    <name evidence="10" type="ORF">PCASD_01862</name>
</gene>
<evidence type="ECO:0000256" key="2">
    <source>
        <dbReference type="ARBA" id="ARBA00022679"/>
    </source>
</evidence>
<comment type="caution">
    <text evidence="10">The sequence shown here is derived from an EMBL/GenBank/DDBJ whole genome shotgun (WGS) entry which is preliminary data.</text>
</comment>
<evidence type="ECO:0000313" key="13">
    <source>
        <dbReference type="Proteomes" id="UP000235392"/>
    </source>
</evidence>
<evidence type="ECO:0000256" key="8">
    <source>
        <dbReference type="SAM" id="MobiDB-lite"/>
    </source>
</evidence>
<name>A0A2N5VJJ8_9BASI</name>
<keyword evidence="3 7" id="KW-0547">Nucleotide-binding</keyword>
<evidence type="ECO:0000313" key="11">
    <source>
        <dbReference type="EMBL" id="PLW51799.1"/>
    </source>
</evidence>
<dbReference type="GO" id="GO:0061631">
    <property type="term" value="F:ubiquitin conjugating enzyme activity"/>
    <property type="evidence" value="ECO:0007669"/>
    <property type="project" value="UniProtKB-EC"/>
</dbReference>
<feature type="active site" description="Glycyl thioester intermediate" evidence="6">
    <location>
        <position position="94"/>
    </location>
</feature>
<sequence length="280" mass="30911">MPPTAPPQTLKRINRELLNIRKELPEGILSIGPKSSDNIYDWQGSISGPSGSCYENGVFHFNIVLPYDYPFHPPRVSFVTRIFHPNINPQGAICLDILTHKWSPALSIQKVLLSIMCLLTDPNPQDPLVGEIARLYLQNRGKFEATAKQWVDMYARPPPPPLAEKPKDEPKRAPLKSSIGKQEKAPTINLDDDDDDDEVEIVKTGASQPRQMATTSRKRSGESSHALQTTHSSTSRKRSADHSHSLASVSSSHGAAASTSVAPESTSQAKRPRRQVIELD</sequence>
<dbReference type="STRING" id="200324.A0A2N5VJJ8"/>
<dbReference type="AlphaFoldDB" id="A0A2N5VJJ8"/>
<evidence type="ECO:0000256" key="1">
    <source>
        <dbReference type="ARBA" id="ARBA00012486"/>
    </source>
</evidence>
<accession>A0A2N5VJJ8</accession>
<evidence type="ECO:0000256" key="4">
    <source>
        <dbReference type="ARBA" id="ARBA00022786"/>
    </source>
</evidence>
<reference evidence="12 13" key="1">
    <citation type="submission" date="2017-11" db="EMBL/GenBank/DDBJ databases">
        <title>De novo assembly and phasing of dikaryotic genomes from two isolates of Puccinia coronata f. sp. avenae, the causal agent of oat crown rust.</title>
        <authorList>
            <person name="Miller M.E."/>
            <person name="Zhang Y."/>
            <person name="Omidvar V."/>
            <person name="Sperschneider J."/>
            <person name="Schwessinger B."/>
            <person name="Raley C."/>
            <person name="Palmer J.M."/>
            <person name="Garnica D."/>
            <person name="Upadhyaya N."/>
            <person name="Rathjen J."/>
            <person name="Taylor J.M."/>
            <person name="Park R.F."/>
            <person name="Dodds P.N."/>
            <person name="Hirsch C.D."/>
            <person name="Kianian S.F."/>
            <person name="Figueroa M."/>
        </authorList>
    </citation>
    <scope>NUCLEOTIDE SEQUENCE [LARGE SCALE GENOMIC DNA]</scope>
    <source>
        <strain evidence="11">12NC29</strain>
        <strain evidence="10">12SD80</strain>
    </source>
</reference>
<dbReference type="Proteomes" id="UP000235392">
    <property type="component" value="Unassembled WGS sequence"/>
</dbReference>
<dbReference type="EMBL" id="PGCI01000012">
    <property type="protein sequence ID" value="PLW50171.1"/>
    <property type="molecule type" value="Genomic_DNA"/>
</dbReference>
<keyword evidence="4 7" id="KW-0833">Ubl conjugation pathway</keyword>
<dbReference type="SMART" id="SM00212">
    <property type="entry name" value="UBCc"/>
    <property type="match status" value="1"/>
</dbReference>
<protein>
    <recommendedName>
        <fullName evidence="1">E2 ubiquitin-conjugating enzyme</fullName>
        <ecNumber evidence="1">2.3.2.23</ecNumber>
    </recommendedName>
</protein>
<dbReference type="InterPro" id="IPR000608">
    <property type="entry name" value="UBC"/>
</dbReference>
<dbReference type="InterPro" id="IPR023313">
    <property type="entry name" value="UBQ-conjugating_AS"/>
</dbReference>
<dbReference type="PANTHER" id="PTHR24068">
    <property type="entry name" value="UBIQUITIN-CONJUGATING ENZYME E2"/>
    <property type="match status" value="1"/>
</dbReference>
<feature type="compositionally biased region" description="Low complexity" evidence="8">
    <location>
        <begin position="245"/>
        <end position="262"/>
    </location>
</feature>
<dbReference type="EMBL" id="PGCJ01000083">
    <property type="protein sequence ID" value="PLW51799.1"/>
    <property type="molecule type" value="Genomic_DNA"/>
</dbReference>